<comment type="caution">
    <text evidence="1">The sequence shown here is derived from an EMBL/GenBank/DDBJ whole genome shotgun (WGS) entry which is preliminary data.</text>
</comment>
<protein>
    <submittedName>
        <fullName evidence="1">Uncharacterized protein</fullName>
    </submittedName>
</protein>
<reference evidence="1 2" key="1">
    <citation type="submission" date="2020-08" db="EMBL/GenBank/DDBJ databases">
        <title>Plant Genome Project.</title>
        <authorList>
            <person name="Zhang R.-G."/>
        </authorList>
    </citation>
    <scope>NUCLEOTIDE SEQUENCE [LARGE SCALE GENOMIC DNA]</scope>
    <source>
        <tissue evidence="1">Rhizome</tissue>
    </source>
</reference>
<accession>A0A8J5FV29</accession>
<dbReference type="AlphaFoldDB" id="A0A8J5FV29"/>
<gene>
    <name evidence="1" type="ORF">ZIOFF_048426</name>
</gene>
<organism evidence="1 2">
    <name type="scientific">Zingiber officinale</name>
    <name type="common">Ginger</name>
    <name type="synonym">Amomum zingiber</name>
    <dbReference type="NCBI Taxonomy" id="94328"/>
    <lineage>
        <taxon>Eukaryota</taxon>
        <taxon>Viridiplantae</taxon>
        <taxon>Streptophyta</taxon>
        <taxon>Embryophyta</taxon>
        <taxon>Tracheophyta</taxon>
        <taxon>Spermatophyta</taxon>
        <taxon>Magnoliopsida</taxon>
        <taxon>Liliopsida</taxon>
        <taxon>Zingiberales</taxon>
        <taxon>Zingiberaceae</taxon>
        <taxon>Zingiber</taxon>
    </lineage>
</organism>
<dbReference type="Proteomes" id="UP000734854">
    <property type="component" value="Unassembled WGS sequence"/>
</dbReference>
<name>A0A8J5FV29_ZINOF</name>
<sequence>MSSIWASKGWLEVGKFALYLSIPGALTYATTDSDTIHKLMGFTDDTSSVLRTAKLDETKASLCLPVDSVRVVFIGTGGKPSEGKKRALLSFTVSSEFRNSLLMDETLIKGGGGDVNNDPPTVLRKARKGHGRGWQVAFLKAKLALSFYTVLNVVFIHRLIQRFS</sequence>
<keyword evidence="2" id="KW-1185">Reference proteome</keyword>
<evidence type="ECO:0000313" key="2">
    <source>
        <dbReference type="Proteomes" id="UP000734854"/>
    </source>
</evidence>
<proteinExistence type="predicted"/>
<evidence type="ECO:0000313" key="1">
    <source>
        <dbReference type="EMBL" id="KAG6493440.1"/>
    </source>
</evidence>
<dbReference type="EMBL" id="JACMSC010000013">
    <property type="protein sequence ID" value="KAG6493440.1"/>
    <property type="molecule type" value="Genomic_DNA"/>
</dbReference>